<comment type="caution">
    <text evidence="2">The sequence shown here is derived from an EMBL/GenBank/DDBJ whole genome shotgun (WGS) entry which is preliminary data.</text>
</comment>
<dbReference type="Gene3D" id="3.10.180.10">
    <property type="entry name" value="2,3-Dihydroxybiphenyl 1,2-Dioxygenase, domain 1"/>
    <property type="match status" value="2"/>
</dbReference>
<accession>A0ABT4VHG0</accession>
<proteinExistence type="predicted"/>
<dbReference type="RefSeq" id="WP_271087661.1">
    <property type="nucleotide sequence ID" value="NZ_JAPJZH010000001.1"/>
</dbReference>
<dbReference type="PROSITE" id="PS51819">
    <property type="entry name" value="VOC"/>
    <property type="match status" value="1"/>
</dbReference>
<evidence type="ECO:0000313" key="3">
    <source>
        <dbReference type="Proteomes" id="UP001148313"/>
    </source>
</evidence>
<organism evidence="2 3">
    <name type="scientific">Hoeflea poritis</name>
    <dbReference type="NCBI Taxonomy" id="2993659"/>
    <lineage>
        <taxon>Bacteria</taxon>
        <taxon>Pseudomonadati</taxon>
        <taxon>Pseudomonadota</taxon>
        <taxon>Alphaproteobacteria</taxon>
        <taxon>Hyphomicrobiales</taxon>
        <taxon>Rhizobiaceae</taxon>
        <taxon>Hoeflea</taxon>
    </lineage>
</organism>
<keyword evidence="3" id="KW-1185">Reference proteome</keyword>
<evidence type="ECO:0000313" key="2">
    <source>
        <dbReference type="EMBL" id="MDA4844138.1"/>
    </source>
</evidence>
<dbReference type="CDD" id="cd06587">
    <property type="entry name" value="VOC"/>
    <property type="match status" value="1"/>
</dbReference>
<dbReference type="Pfam" id="PF00903">
    <property type="entry name" value="Glyoxalase"/>
    <property type="match status" value="1"/>
</dbReference>
<dbReference type="InterPro" id="IPR029068">
    <property type="entry name" value="Glyas_Bleomycin-R_OHBP_Dase"/>
</dbReference>
<dbReference type="EMBL" id="JAPJZH010000001">
    <property type="protein sequence ID" value="MDA4844138.1"/>
    <property type="molecule type" value="Genomic_DNA"/>
</dbReference>
<sequence length="258" mass="28958">MSDPSLRTFARHRLRVANAEELVDFYRDILGMRDFGSAEKPLLGYDRKQCLLEFEGGTPGTYTARADDLYWKIGITLRDLDHAVTYLKRQGVAVTEPRQFADIGYMSHMTDPAGFVIELLQQGFEGRAKAVGTGHAVGGQATLAHITLRINDIAAARADLEGRLGMRLISVQPVTEYGFCLYFFCWSGEPLPEPDLEAVANREWLWARPYTLLELQHVFAGNVRAPAVDGKEPGFAAFGWRDGSEIRYLGPEDMRNWL</sequence>
<gene>
    <name evidence="2" type="ORF">OOZ53_02205</name>
</gene>
<dbReference type="InterPro" id="IPR037523">
    <property type="entry name" value="VOC_core"/>
</dbReference>
<dbReference type="SUPFAM" id="SSF54593">
    <property type="entry name" value="Glyoxalase/Bleomycin resistance protein/Dihydroxybiphenyl dioxygenase"/>
    <property type="match status" value="1"/>
</dbReference>
<dbReference type="Proteomes" id="UP001148313">
    <property type="component" value="Unassembled WGS sequence"/>
</dbReference>
<reference evidence="2" key="1">
    <citation type="submission" date="2022-11" db="EMBL/GenBank/DDBJ databases">
        <title>Hoeflea poritis sp. nov., isolated from scleractinian coral Porites lutea.</title>
        <authorList>
            <person name="Zhang G."/>
            <person name="Wei Q."/>
            <person name="Cai L."/>
        </authorList>
    </citation>
    <scope>NUCLEOTIDE SEQUENCE</scope>
    <source>
        <strain evidence="2">E7-10</strain>
    </source>
</reference>
<dbReference type="InterPro" id="IPR004360">
    <property type="entry name" value="Glyas_Fos-R_dOase_dom"/>
</dbReference>
<feature type="domain" description="VOC" evidence="1">
    <location>
        <begin position="8"/>
        <end position="122"/>
    </location>
</feature>
<evidence type="ECO:0000259" key="1">
    <source>
        <dbReference type="PROSITE" id="PS51819"/>
    </source>
</evidence>
<name>A0ABT4VHG0_9HYPH</name>
<protein>
    <submittedName>
        <fullName evidence="2">VOC family protein</fullName>
    </submittedName>
</protein>